<reference evidence="7 8" key="1">
    <citation type="journal article" date="2019" name="Microb. Cell Fact.">
        <title>Exploring novel herbicidin analogues by transcriptional regulator overexpression and MS/MS molecular networking.</title>
        <authorList>
            <person name="Shi Y."/>
            <person name="Gu R."/>
            <person name="Li Y."/>
            <person name="Wang X."/>
            <person name="Ren W."/>
            <person name="Li X."/>
            <person name="Wang L."/>
            <person name="Xie Y."/>
            <person name="Hong B."/>
        </authorList>
    </citation>
    <scope>NUCLEOTIDE SEQUENCE [LARGE SCALE GENOMIC DNA]</scope>
    <source>
        <strain evidence="7 8">US-43</strain>
    </source>
</reference>
<dbReference type="InterPro" id="IPR036291">
    <property type="entry name" value="NAD(P)-bd_dom_sf"/>
</dbReference>
<keyword evidence="4" id="KW-0436">Ligase</keyword>
<dbReference type="RefSeq" id="WP_152264987.1">
    <property type="nucleotide sequence ID" value="NZ_VOKX01000098.1"/>
</dbReference>
<evidence type="ECO:0000256" key="4">
    <source>
        <dbReference type="ARBA" id="ARBA00022598"/>
    </source>
</evidence>
<dbReference type="GO" id="GO:0044550">
    <property type="term" value="P:secondary metabolite biosynthetic process"/>
    <property type="evidence" value="ECO:0007669"/>
    <property type="project" value="TreeGrafter"/>
</dbReference>
<dbReference type="SUPFAM" id="SSF52777">
    <property type="entry name" value="CoA-dependent acyltransferases"/>
    <property type="match status" value="2"/>
</dbReference>
<dbReference type="InterPro" id="IPR009081">
    <property type="entry name" value="PP-bd_ACP"/>
</dbReference>
<evidence type="ECO:0000256" key="3">
    <source>
        <dbReference type="ARBA" id="ARBA00022553"/>
    </source>
</evidence>
<dbReference type="SUPFAM" id="SSF47336">
    <property type="entry name" value="ACP-like"/>
    <property type="match status" value="1"/>
</dbReference>
<dbReference type="Pfam" id="PF00668">
    <property type="entry name" value="Condensation"/>
    <property type="match status" value="1"/>
</dbReference>
<dbReference type="InterPro" id="IPR010080">
    <property type="entry name" value="Thioester_reductase-like_dom"/>
</dbReference>
<dbReference type="GO" id="GO:0005737">
    <property type="term" value="C:cytoplasm"/>
    <property type="evidence" value="ECO:0007669"/>
    <property type="project" value="TreeGrafter"/>
</dbReference>
<dbReference type="NCBIfam" id="TIGR01746">
    <property type="entry name" value="Thioester-redct"/>
    <property type="match status" value="1"/>
</dbReference>
<feature type="region of interest" description="Disordered" evidence="5">
    <location>
        <begin position="478"/>
        <end position="503"/>
    </location>
</feature>
<sequence>MAPSGPLADDAAKLSATKQRLLEKWLAGGGRTAGPTVPRRARPDAAVLSFAQERLWFLAQLHPGNPYHNMVEAIRLRGPLDRDALRGSLEHLIDRHEALRTVFDVRDGEPRQLFPARQPLALTEGAPPAPGEDVAERLRDASQRPFDLTRGPLIRFDLTPLGPDEHVLMVTMHHLVGDGMSMGILFRELYACYEAATAGRPFPQLAELPVTYGDFAEWQRGLLRGAELERRLTHWRDVLREPLPNLDRLADRPRRGATSLQAVSRAFRLSAEVSDGLRTLARDHQATLFMVLLAGFKTLMHRRTGGTDIVTGSVVHGRDLPETENLVGFFANTLALRADLSGDPSFTDVLDRVRRMCLEAYAHRDTPIEVLAAELRPGRNHGDNPLFQAAVVEENVAGEARMGDLEVGAFDFGLDTSEFDLVLHYWETDGRVEGGVRASADLFDPASVDRFTAELEALFAAVLADPRRPVSALPLPAAPAAPARHEPETVAVPEAAPDEPSDVALTPTEREVAAVWREVLGLREIDPDEDFFEAGGHSLRAVRVLLRLRERLGVDLPVQVFFEARTVTALAAVFDRARGAAREPAEDSHDTAALTADAVLDPDVTCADSAPHDPGRTTRPEHVLLTGATSFLGAHLLARLLDRTTARVHCLVEADDPAEAADALERALARYGVTVPWERVAPLPGSLREPRLGLSPIAFARLAATVDVIHHAGCDANLALPYGELRAANVGGTTEVLRLAARDRVKAVHYVSSPGVLFDRDAEPGTLAPDGRVPADRVLPSGYVRTRWAAEELVDAARERGVPVSVYRPGRLGGDSATGVGDPDSAFGRFLGACVRLGAVPAYGPDADFDLVPVDHAAAALVELALKPETLGGTYHLAHPVRTRFADVVERLRAAGHPLTETDPEEWSRAVAADVLEPGTDGDESVASVAALAGASRGMPGFGSLRLDVTGTLRALAGAVPCPPVDGPLLDRYLDHLAAAGPLPSPAGSRTPGSEIVI</sequence>
<dbReference type="GO" id="GO:0008610">
    <property type="term" value="P:lipid biosynthetic process"/>
    <property type="evidence" value="ECO:0007669"/>
    <property type="project" value="UniProtKB-ARBA"/>
</dbReference>
<dbReference type="InterPro" id="IPR036736">
    <property type="entry name" value="ACP-like_sf"/>
</dbReference>
<accession>A0A5N5W4B4</accession>
<dbReference type="CDD" id="cd19531">
    <property type="entry name" value="LCL_NRPS-like"/>
    <property type="match status" value="1"/>
</dbReference>
<keyword evidence="3" id="KW-0597">Phosphoprotein</keyword>
<organism evidence="7 8">
    <name type="scientific">Streptomyces mobaraensis</name>
    <name type="common">Streptoverticillium mobaraense</name>
    <dbReference type="NCBI Taxonomy" id="35621"/>
    <lineage>
        <taxon>Bacteria</taxon>
        <taxon>Bacillati</taxon>
        <taxon>Actinomycetota</taxon>
        <taxon>Actinomycetes</taxon>
        <taxon>Kitasatosporales</taxon>
        <taxon>Streptomycetaceae</taxon>
        <taxon>Streptomyces</taxon>
    </lineage>
</organism>
<dbReference type="InterPro" id="IPR023213">
    <property type="entry name" value="CAT-like_dom_sf"/>
</dbReference>
<feature type="domain" description="Carrier" evidence="6">
    <location>
        <begin position="503"/>
        <end position="578"/>
    </location>
</feature>
<dbReference type="Gene3D" id="3.40.50.720">
    <property type="entry name" value="NAD(P)-binding Rossmann-like Domain"/>
    <property type="match status" value="1"/>
</dbReference>
<dbReference type="GO" id="GO:0031177">
    <property type="term" value="F:phosphopantetheine binding"/>
    <property type="evidence" value="ECO:0007669"/>
    <property type="project" value="InterPro"/>
</dbReference>
<dbReference type="Pfam" id="PF07993">
    <property type="entry name" value="NAD_binding_4"/>
    <property type="match status" value="1"/>
</dbReference>
<dbReference type="Pfam" id="PF00550">
    <property type="entry name" value="PP-binding"/>
    <property type="match status" value="1"/>
</dbReference>
<comment type="cofactor">
    <cofactor evidence="1">
        <name>pantetheine 4'-phosphate</name>
        <dbReference type="ChEBI" id="CHEBI:47942"/>
    </cofactor>
</comment>
<dbReference type="CDD" id="cd05235">
    <property type="entry name" value="SDR_e1"/>
    <property type="match status" value="1"/>
</dbReference>
<comment type="caution">
    <text evidence="7">The sequence shown here is derived from an EMBL/GenBank/DDBJ whole genome shotgun (WGS) entry which is preliminary data.</text>
</comment>
<dbReference type="PANTHER" id="PTHR45527:SF1">
    <property type="entry name" value="FATTY ACID SYNTHASE"/>
    <property type="match status" value="1"/>
</dbReference>
<dbReference type="EMBL" id="VOKX01000098">
    <property type="protein sequence ID" value="KAB7836967.1"/>
    <property type="molecule type" value="Genomic_DNA"/>
</dbReference>
<dbReference type="GO" id="GO:0017000">
    <property type="term" value="P:antibiotic biosynthetic process"/>
    <property type="evidence" value="ECO:0007669"/>
    <property type="project" value="UniProtKB-ARBA"/>
</dbReference>
<evidence type="ECO:0000313" key="8">
    <source>
        <dbReference type="Proteomes" id="UP000327000"/>
    </source>
</evidence>
<dbReference type="Proteomes" id="UP000327000">
    <property type="component" value="Unassembled WGS sequence"/>
</dbReference>
<keyword evidence="8" id="KW-1185">Reference proteome</keyword>
<evidence type="ECO:0000256" key="5">
    <source>
        <dbReference type="SAM" id="MobiDB-lite"/>
    </source>
</evidence>
<dbReference type="Gene3D" id="1.10.1200.10">
    <property type="entry name" value="ACP-like"/>
    <property type="match status" value="1"/>
</dbReference>
<evidence type="ECO:0000313" key="7">
    <source>
        <dbReference type="EMBL" id="KAB7836967.1"/>
    </source>
</evidence>
<dbReference type="PANTHER" id="PTHR45527">
    <property type="entry name" value="NONRIBOSOMAL PEPTIDE SYNTHETASE"/>
    <property type="match status" value="1"/>
</dbReference>
<gene>
    <name evidence="7" type="ORF">FRZ00_24680</name>
</gene>
<proteinExistence type="predicted"/>
<dbReference type="OrthoDB" id="9778690at2"/>
<name>A0A5N5W4B4_STRMB</name>
<dbReference type="Gene3D" id="3.30.559.30">
    <property type="entry name" value="Nonribosomal peptide synthetase, condensation domain"/>
    <property type="match status" value="1"/>
</dbReference>
<evidence type="ECO:0000256" key="1">
    <source>
        <dbReference type="ARBA" id="ARBA00001957"/>
    </source>
</evidence>
<dbReference type="InterPro" id="IPR020806">
    <property type="entry name" value="PKS_PP-bd"/>
</dbReference>
<dbReference type="AlphaFoldDB" id="A0A5N5W4B4"/>
<keyword evidence="2" id="KW-0596">Phosphopantetheine</keyword>
<evidence type="ECO:0000259" key="6">
    <source>
        <dbReference type="PROSITE" id="PS50075"/>
    </source>
</evidence>
<dbReference type="GO" id="GO:0043041">
    <property type="term" value="P:amino acid activation for nonribosomal peptide biosynthetic process"/>
    <property type="evidence" value="ECO:0007669"/>
    <property type="project" value="TreeGrafter"/>
</dbReference>
<dbReference type="PROSITE" id="PS50075">
    <property type="entry name" value="CARRIER"/>
    <property type="match status" value="1"/>
</dbReference>
<dbReference type="Gene3D" id="3.30.559.10">
    <property type="entry name" value="Chloramphenicol acetyltransferase-like domain"/>
    <property type="match status" value="1"/>
</dbReference>
<dbReference type="GO" id="GO:0016874">
    <property type="term" value="F:ligase activity"/>
    <property type="evidence" value="ECO:0007669"/>
    <property type="project" value="UniProtKB-KW"/>
</dbReference>
<dbReference type="SUPFAM" id="SSF51735">
    <property type="entry name" value="NAD(P)-binding Rossmann-fold domains"/>
    <property type="match status" value="1"/>
</dbReference>
<protein>
    <submittedName>
        <fullName evidence="7">NAD-dependent epimerase/dehydratase family protein</fullName>
    </submittedName>
</protein>
<evidence type="ECO:0000256" key="2">
    <source>
        <dbReference type="ARBA" id="ARBA00022450"/>
    </source>
</evidence>
<dbReference type="SMART" id="SM00823">
    <property type="entry name" value="PKS_PP"/>
    <property type="match status" value="1"/>
</dbReference>
<dbReference type="InterPro" id="IPR013120">
    <property type="entry name" value="FAR_NAD-bd"/>
</dbReference>
<dbReference type="InterPro" id="IPR001242">
    <property type="entry name" value="Condensation_dom"/>
</dbReference>